<name>A0AAW0AFN5_9AGAR</name>
<organism evidence="2 3">
    <name type="scientific">Favolaschia claudopus</name>
    <dbReference type="NCBI Taxonomy" id="2862362"/>
    <lineage>
        <taxon>Eukaryota</taxon>
        <taxon>Fungi</taxon>
        <taxon>Dikarya</taxon>
        <taxon>Basidiomycota</taxon>
        <taxon>Agaricomycotina</taxon>
        <taxon>Agaricomycetes</taxon>
        <taxon>Agaricomycetidae</taxon>
        <taxon>Agaricales</taxon>
        <taxon>Marasmiineae</taxon>
        <taxon>Mycenaceae</taxon>
        <taxon>Favolaschia</taxon>
    </lineage>
</organism>
<evidence type="ECO:0000313" key="3">
    <source>
        <dbReference type="Proteomes" id="UP001362999"/>
    </source>
</evidence>
<feature type="region of interest" description="Disordered" evidence="1">
    <location>
        <begin position="1"/>
        <end position="60"/>
    </location>
</feature>
<reference evidence="2 3" key="1">
    <citation type="journal article" date="2024" name="J Genomics">
        <title>Draft genome sequencing and assembly of Favolaschia claudopus CIRM-BRFM 2984 isolated from oak limbs.</title>
        <authorList>
            <person name="Navarro D."/>
            <person name="Drula E."/>
            <person name="Chaduli D."/>
            <person name="Cazenave R."/>
            <person name="Ahrendt S."/>
            <person name="Wang J."/>
            <person name="Lipzen A."/>
            <person name="Daum C."/>
            <person name="Barry K."/>
            <person name="Grigoriev I.V."/>
            <person name="Favel A."/>
            <person name="Rosso M.N."/>
            <person name="Martin F."/>
        </authorList>
    </citation>
    <scope>NUCLEOTIDE SEQUENCE [LARGE SCALE GENOMIC DNA]</scope>
    <source>
        <strain evidence="2 3">CIRM-BRFM 2984</strain>
    </source>
</reference>
<proteinExistence type="predicted"/>
<dbReference type="Proteomes" id="UP001362999">
    <property type="component" value="Unassembled WGS sequence"/>
</dbReference>
<protein>
    <recommendedName>
        <fullName evidence="4">PPPDE domain-containing protein</fullName>
    </recommendedName>
</protein>
<comment type="caution">
    <text evidence="2">The sequence shown here is derived from an EMBL/GenBank/DDBJ whole genome shotgun (WGS) entry which is preliminary data.</text>
</comment>
<gene>
    <name evidence="2" type="ORF">R3P38DRAFT_3026397</name>
</gene>
<evidence type="ECO:0000256" key="1">
    <source>
        <dbReference type="SAM" id="MobiDB-lite"/>
    </source>
</evidence>
<feature type="region of interest" description="Disordered" evidence="1">
    <location>
        <begin position="353"/>
        <end position="389"/>
    </location>
</feature>
<evidence type="ECO:0008006" key="4">
    <source>
        <dbReference type="Google" id="ProtNLM"/>
    </source>
</evidence>
<feature type="compositionally biased region" description="Low complexity" evidence="1">
    <location>
        <begin position="48"/>
        <end position="60"/>
    </location>
</feature>
<dbReference type="AlphaFoldDB" id="A0AAW0AFN5"/>
<dbReference type="EMBL" id="JAWWNJ010000069">
    <property type="protein sequence ID" value="KAK7007841.1"/>
    <property type="molecule type" value="Genomic_DNA"/>
</dbReference>
<keyword evidence="3" id="KW-1185">Reference proteome</keyword>
<accession>A0AAW0AFN5</accession>
<evidence type="ECO:0000313" key="2">
    <source>
        <dbReference type="EMBL" id="KAK7007841.1"/>
    </source>
</evidence>
<sequence length="400" mass="44339">MNFIKNKKSPSLPGIPSIPKLPSSPTLASVRDKVTRTLSSDADEEVESPPSLSKLPSFPSAQSITGSVTDAHAKLTRSMSSLISPSEGDSSAPLEAVYIVLRPLKLREAPQSYLQRLGKVVKAIEFENYLIPQHWGVLIANKYYHLHIDDETKQISVSMQPFVKAHAERHTIKFPIWRTRMTHDERVGVAVGIIKTMGNIELESEVEITDEHGALVTAAEDRQRYKMEGRYFRSPIAQIRLFRGKYNALANNCIHFTRHFVFEQVLVRTDALSFGGNIQWLVTKWAEMGCRRSPTELAKFLSGILGMSNPFSMTPDKGARLLIKLLSIFLNIDYNSALDQKLLDDSKSADEAVEEVSDTSVQDMEGASTDPTKLPIPEDPTASSEQESDIAAAVAGIEIS</sequence>